<evidence type="ECO:0000313" key="1">
    <source>
        <dbReference type="EMBL" id="JAA86758.1"/>
    </source>
</evidence>
<organism evidence="1">
    <name type="scientific">Pararge aegeria</name>
    <name type="common">speckled wood butterfly</name>
    <dbReference type="NCBI Taxonomy" id="116150"/>
    <lineage>
        <taxon>Eukaryota</taxon>
        <taxon>Metazoa</taxon>
        <taxon>Ecdysozoa</taxon>
        <taxon>Arthropoda</taxon>
        <taxon>Hexapoda</taxon>
        <taxon>Insecta</taxon>
        <taxon>Pterygota</taxon>
        <taxon>Neoptera</taxon>
        <taxon>Endopterygota</taxon>
        <taxon>Lepidoptera</taxon>
        <taxon>Glossata</taxon>
        <taxon>Ditrysia</taxon>
        <taxon>Papilionoidea</taxon>
        <taxon>Nymphalidae</taxon>
        <taxon>Satyrinae</taxon>
        <taxon>Satyrini</taxon>
        <taxon>Parargina</taxon>
        <taxon>Pararge</taxon>
    </lineage>
</organism>
<proteinExistence type="predicted"/>
<name>S4PBP7_9NEOP</name>
<reference evidence="1" key="2">
    <citation type="submission" date="2013-05" db="EMBL/GenBank/DDBJ databases">
        <authorList>
            <person name="Carter J.-M."/>
            <person name="Baker S.C."/>
            <person name="Pink R."/>
            <person name="Carter D.R.F."/>
            <person name="Collins A."/>
            <person name="Tomlin J."/>
            <person name="Gibbs M."/>
            <person name="Breuker C.J."/>
        </authorList>
    </citation>
    <scope>NUCLEOTIDE SEQUENCE</scope>
    <source>
        <tissue evidence="1">Ovary</tissue>
    </source>
</reference>
<protein>
    <submittedName>
        <fullName evidence="1">Uncharacterized protein</fullName>
    </submittedName>
</protein>
<accession>S4PBP7</accession>
<sequence length="109" mass="12956">MQKKANLYWINKKTTFKTRVAQCQQRACTKQPLTRCQCVHNLLTYKRIHNAVGTHRVCEQSIHRYEWLFSISFHESNHLYCFKYTYSMTEALCTYRSRGPGITHAFCLS</sequence>
<dbReference type="AlphaFoldDB" id="S4PBP7"/>
<dbReference type="EMBL" id="GAIX01005802">
    <property type="protein sequence ID" value="JAA86758.1"/>
    <property type="molecule type" value="Transcribed_RNA"/>
</dbReference>
<reference evidence="1" key="1">
    <citation type="journal article" date="2013" name="BMC Genomics">
        <title>Unscrambling butterfly oogenesis.</title>
        <authorList>
            <person name="Carter J.M."/>
            <person name="Baker S.C."/>
            <person name="Pink R."/>
            <person name="Carter D.R."/>
            <person name="Collins A."/>
            <person name="Tomlin J."/>
            <person name="Gibbs M."/>
            <person name="Breuker C.J."/>
        </authorList>
    </citation>
    <scope>NUCLEOTIDE SEQUENCE</scope>
    <source>
        <tissue evidence="1">Ovary</tissue>
    </source>
</reference>